<dbReference type="PANTHER" id="PTHR31302">
    <property type="entry name" value="TRANSMEMBRANE PROTEIN WITH METALLOPHOSPHOESTERASE DOMAIN-RELATED"/>
    <property type="match status" value="1"/>
</dbReference>
<keyword evidence="1" id="KW-1133">Transmembrane helix</keyword>
<accession>A0ABT7IPX7</accession>
<dbReference type="CDD" id="cd07385">
    <property type="entry name" value="MPP_YkuE_C"/>
    <property type="match status" value="1"/>
</dbReference>
<comment type="caution">
    <text evidence="3">The sequence shown here is derived from an EMBL/GenBank/DDBJ whole genome shotgun (WGS) entry which is preliminary data.</text>
</comment>
<keyword evidence="1" id="KW-0472">Membrane</keyword>
<evidence type="ECO:0000313" key="3">
    <source>
        <dbReference type="EMBL" id="MDL2060424.1"/>
    </source>
</evidence>
<dbReference type="Gene3D" id="3.60.21.10">
    <property type="match status" value="1"/>
</dbReference>
<dbReference type="EMBL" id="JAKZJU020000002">
    <property type="protein sequence ID" value="MDL2060424.1"/>
    <property type="molecule type" value="Genomic_DNA"/>
</dbReference>
<feature type="domain" description="Calcineurin-like phosphoesterase" evidence="2">
    <location>
        <begin position="101"/>
        <end position="271"/>
    </location>
</feature>
<protein>
    <submittedName>
        <fullName evidence="3">Metallophosphoesterase</fullName>
    </submittedName>
</protein>
<dbReference type="PANTHER" id="PTHR31302:SF0">
    <property type="entry name" value="TRANSMEMBRANE PROTEIN WITH METALLOPHOSPHOESTERASE DOMAIN"/>
    <property type="match status" value="1"/>
</dbReference>
<feature type="transmembrane region" description="Helical" evidence="1">
    <location>
        <begin position="57"/>
        <end position="76"/>
    </location>
</feature>
<gene>
    <name evidence="3" type="ORF">MUN46_010800</name>
</gene>
<dbReference type="RefSeq" id="WP_243375940.1">
    <property type="nucleotide sequence ID" value="NZ_JAKZJU020000002.1"/>
</dbReference>
<dbReference type="InterPro" id="IPR051158">
    <property type="entry name" value="Metallophosphoesterase_sf"/>
</dbReference>
<reference evidence="3" key="1">
    <citation type="submission" date="2023-03" db="EMBL/GenBank/DDBJ databases">
        <title>Mesosutterella sp. nov. isolated from porcine feces.</title>
        <authorList>
            <person name="Yu S."/>
        </authorList>
    </citation>
    <scope>NUCLEOTIDE SEQUENCE</scope>
    <source>
        <strain evidence="3">AGMB02718</strain>
    </source>
</reference>
<evidence type="ECO:0000256" key="1">
    <source>
        <dbReference type="SAM" id="Phobius"/>
    </source>
</evidence>
<dbReference type="InterPro" id="IPR029052">
    <property type="entry name" value="Metallo-depent_PP-like"/>
</dbReference>
<dbReference type="SUPFAM" id="SSF56300">
    <property type="entry name" value="Metallo-dependent phosphatases"/>
    <property type="match status" value="1"/>
</dbReference>
<name>A0ABT7IPX7_9BURK</name>
<feature type="transmembrane region" description="Helical" evidence="1">
    <location>
        <begin position="12"/>
        <end position="36"/>
    </location>
</feature>
<keyword evidence="4" id="KW-1185">Reference proteome</keyword>
<organism evidence="3 4">
    <name type="scientific">Mesosutterella faecium</name>
    <dbReference type="NCBI Taxonomy" id="2925194"/>
    <lineage>
        <taxon>Bacteria</taxon>
        <taxon>Pseudomonadati</taxon>
        <taxon>Pseudomonadota</taxon>
        <taxon>Betaproteobacteria</taxon>
        <taxon>Burkholderiales</taxon>
        <taxon>Sutterellaceae</taxon>
        <taxon>Mesosutterella</taxon>
    </lineage>
</organism>
<dbReference type="Pfam" id="PF00149">
    <property type="entry name" value="Metallophos"/>
    <property type="match status" value="1"/>
</dbReference>
<dbReference type="Proteomes" id="UP001165481">
    <property type="component" value="Unassembled WGS sequence"/>
</dbReference>
<sequence length="328" mass="35498">MVEALGHPWESMHAVLSVVGFFFTAASFSAILLFLTDAARVVVLVATLFRKRGRLPGAFYAAFFAIASALALWGGINVKTLPPVRETAVTVPGLPAELSGLRIVHLSDIHVSPLFEKDRFEEIARRVNTLSADFVVVTGDIADGTPDSKRDYMGFLSKLRAKHGVILIPGNHDYYVNFAGWKKFYLSLGLPFLDNASASYQVNGKTVSFVGLADRTGRQFRFPGPDIGKALSSAPAKDDLRILMVHRPEDSVKWADPRYGAGLILAGHTHGGQLFFLKPFVSLQNHGFVSGLYRAGTIPAYVSPGIGSWSGVPARIGAATEITLLTLK</sequence>
<keyword evidence="1" id="KW-0812">Transmembrane</keyword>
<evidence type="ECO:0000313" key="4">
    <source>
        <dbReference type="Proteomes" id="UP001165481"/>
    </source>
</evidence>
<evidence type="ECO:0000259" key="2">
    <source>
        <dbReference type="Pfam" id="PF00149"/>
    </source>
</evidence>
<proteinExistence type="predicted"/>
<dbReference type="InterPro" id="IPR004843">
    <property type="entry name" value="Calcineurin-like_PHP"/>
</dbReference>